<feature type="transmembrane region" description="Helical" evidence="6">
    <location>
        <begin position="70"/>
        <end position="89"/>
    </location>
</feature>
<evidence type="ECO:0000256" key="5">
    <source>
        <dbReference type="SAM" id="MobiDB-lite"/>
    </source>
</evidence>
<dbReference type="InterPro" id="IPR050360">
    <property type="entry name" value="MFS_Sugar_Transporters"/>
</dbReference>
<feature type="region of interest" description="Disordered" evidence="5">
    <location>
        <begin position="274"/>
        <end position="303"/>
    </location>
</feature>
<comment type="subcellular location">
    <subcellularLocation>
        <location evidence="1">Membrane</location>
        <topology evidence="1">Multi-pass membrane protein</topology>
    </subcellularLocation>
</comment>
<keyword evidence="4 6" id="KW-0472">Membrane</keyword>
<dbReference type="SUPFAM" id="SSF103473">
    <property type="entry name" value="MFS general substrate transporter"/>
    <property type="match status" value="1"/>
</dbReference>
<gene>
    <name evidence="7" type="ORF">SLS62_006093</name>
</gene>
<organism evidence="7 8">
    <name type="scientific">Diatrype stigma</name>
    <dbReference type="NCBI Taxonomy" id="117547"/>
    <lineage>
        <taxon>Eukaryota</taxon>
        <taxon>Fungi</taxon>
        <taxon>Dikarya</taxon>
        <taxon>Ascomycota</taxon>
        <taxon>Pezizomycotina</taxon>
        <taxon>Sordariomycetes</taxon>
        <taxon>Xylariomycetidae</taxon>
        <taxon>Xylariales</taxon>
        <taxon>Diatrypaceae</taxon>
        <taxon>Diatrype</taxon>
    </lineage>
</organism>
<dbReference type="Pfam" id="PF00083">
    <property type="entry name" value="Sugar_tr"/>
    <property type="match status" value="1"/>
</dbReference>
<evidence type="ECO:0008006" key="9">
    <source>
        <dbReference type="Google" id="ProtNLM"/>
    </source>
</evidence>
<dbReference type="InterPro" id="IPR036259">
    <property type="entry name" value="MFS_trans_sf"/>
</dbReference>
<feature type="transmembrane region" description="Helical" evidence="6">
    <location>
        <begin position="96"/>
        <end position="115"/>
    </location>
</feature>
<feature type="transmembrane region" description="Helical" evidence="6">
    <location>
        <begin position="170"/>
        <end position="188"/>
    </location>
</feature>
<dbReference type="EMBL" id="JAKJXP020000043">
    <property type="protein sequence ID" value="KAK7751950.1"/>
    <property type="molecule type" value="Genomic_DNA"/>
</dbReference>
<reference evidence="7 8" key="1">
    <citation type="submission" date="2024-02" db="EMBL/GenBank/DDBJ databases">
        <title>De novo assembly and annotation of 12 fungi associated with fruit tree decline syndrome in Ontario, Canada.</title>
        <authorList>
            <person name="Sulman M."/>
            <person name="Ellouze W."/>
            <person name="Ilyukhin E."/>
        </authorList>
    </citation>
    <scope>NUCLEOTIDE SEQUENCE [LARGE SCALE GENOMIC DNA]</scope>
    <source>
        <strain evidence="7 8">M11/M66-122</strain>
    </source>
</reference>
<keyword evidence="8" id="KW-1185">Reference proteome</keyword>
<keyword evidence="3 6" id="KW-1133">Transmembrane helix</keyword>
<comment type="caution">
    <text evidence="7">The sequence shown here is derived from an EMBL/GenBank/DDBJ whole genome shotgun (WGS) entry which is preliminary data.</text>
</comment>
<evidence type="ECO:0000256" key="3">
    <source>
        <dbReference type="ARBA" id="ARBA00022989"/>
    </source>
</evidence>
<accession>A0AAN9UNN1</accession>
<dbReference type="Proteomes" id="UP001320420">
    <property type="component" value="Unassembled WGS sequence"/>
</dbReference>
<dbReference type="AlphaFoldDB" id="A0AAN9UNN1"/>
<dbReference type="PANTHER" id="PTHR48022:SF5">
    <property type="entry name" value="ALPHA-GLUCOSIDES PERMEASE MPH2-RELATED"/>
    <property type="match status" value="1"/>
</dbReference>
<dbReference type="InterPro" id="IPR005828">
    <property type="entry name" value="MFS_sugar_transport-like"/>
</dbReference>
<dbReference type="PANTHER" id="PTHR48022">
    <property type="entry name" value="PLASTIDIC GLUCOSE TRANSPORTER 4"/>
    <property type="match status" value="1"/>
</dbReference>
<evidence type="ECO:0000256" key="2">
    <source>
        <dbReference type="ARBA" id="ARBA00022692"/>
    </source>
</evidence>
<feature type="transmembrane region" description="Helical" evidence="6">
    <location>
        <begin position="200"/>
        <end position="216"/>
    </location>
</feature>
<keyword evidence="2 6" id="KW-0812">Transmembrane</keyword>
<dbReference type="Gene3D" id="1.20.1250.20">
    <property type="entry name" value="MFS general substrate transporter like domains"/>
    <property type="match status" value="1"/>
</dbReference>
<evidence type="ECO:0000313" key="7">
    <source>
        <dbReference type="EMBL" id="KAK7751950.1"/>
    </source>
</evidence>
<proteinExistence type="predicted"/>
<dbReference type="GO" id="GO:0005351">
    <property type="term" value="F:carbohydrate:proton symporter activity"/>
    <property type="evidence" value="ECO:0007669"/>
    <property type="project" value="TreeGrafter"/>
</dbReference>
<evidence type="ECO:0000313" key="8">
    <source>
        <dbReference type="Proteomes" id="UP001320420"/>
    </source>
</evidence>
<protein>
    <recommendedName>
        <fullName evidence="9">Major facilitator superfamily (MFS) profile domain-containing protein</fullName>
    </recommendedName>
</protein>
<feature type="transmembrane region" description="Helical" evidence="6">
    <location>
        <begin position="34"/>
        <end position="58"/>
    </location>
</feature>
<evidence type="ECO:0000256" key="4">
    <source>
        <dbReference type="ARBA" id="ARBA00023136"/>
    </source>
</evidence>
<evidence type="ECO:0000256" key="1">
    <source>
        <dbReference type="ARBA" id="ARBA00004141"/>
    </source>
</evidence>
<evidence type="ECO:0000256" key="6">
    <source>
        <dbReference type="SAM" id="Phobius"/>
    </source>
</evidence>
<feature type="transmembrane region" description="Helical" evidence="6">
    <location>
        <begin position="127"/>
        <end position="149"/>
    </location>
</feature>
<name>A0AAN9UNN1_9PEZI</name>
<dbReference type="GO" id="GO:0016020">
    <property type="term" value="C:membrane"/>
    <property type="evidence" value="ECO:0007669"/>
    <property type="project" value="UniProtKB-SubCell"/>
</dbReference>
<sequence length="303" mass="33383">MALMIYTDQMEKQVAGGTKYWDCFKGIDTRRTEIVCMTWIAQTMSGTALGGLSAFFFQQAGLSASNSFKLSWGQNGISAVGTIFSWVVLERIGRRTLMLGGMVVMFVLLVITGFMGIHTPPSTAESWVAGTMVVLMSATANFSVGPVVYTIVSEIPSTRLRAKSIILARNAYNAINIAFVNVISYRQLDPAEWNWGPKSAFFWAGINALFSAYLYFRLPVIWKISNPGLSLISPRGKTAETKGRTYAELDILFENKVSARRFAKTRIETLIGGTEDAQKQQIESMDGMGMGESTTVEHKDGEN</sequence>